<comment type="caution">
    <text evidence="1">The sequence shown here is derived from an EMBL/GenBank/DDBJ whole genome shotgun (WGS) entry which is preliminary data.</text>
</comment>
<evidence type="ECO:0000313" key="1">
    <source>
        <dbReference type="EMBL" id="RNF04184.1"/>
    </source>
</evidence>
<organism evidence="1 2">
    <name type="scientific">Trypanosoma rangeli</name>
    <dbReference type="NCBI Taxonomy" id="5698"/>
    <lineage>
        <taxon>Eukaryota</taxon>
        <taxon>Discoba</taxon>
        <taxon>Euglenozoa</taxon>
        <taxon>Kinetoplastea</taxon>
        <taxon>Metakinetoplastina</taxon>
        <taxon>Trypanosomatida</taxon>
        <taxon>Trypanosomatidae</taxon>
        <taxon>Trypanosoma</taxon>
        <taxon>Herpetosoma</taxon>
    </lineage>
</organism>
<evidence type="ECO:0000313" key="2">
    <source>
        <dbReference type="Proteomes" id="UP000283634"/>
    </source>
</evidence>
<name>A0A422NFD1_TRYRA</name>
<reference evidence="1 2" key="1">
    <citation type="journal article" date="2018" name="BMC Genomics">
        <title>Genomic comparison of Trypanosoma conorhini and Trypanosoma rangeli to Trypanosoma cruzi strains of high and low virulence.</title>
        <authorList>
            <person name="Bradwell K.R."/>
            <person name="Koparde V.N."/>
            <person name="Matveyev A.V."/>
            <person name="Serrano M.G."/>
            <person name="Alves J.M."/>
            <person name="Parikh H."/>
            <person name="Huang B."/>
            <person name="Lee V."/>
            <person name="Espinosa-Alvarez O."/>
            <person name="Ortiz P.A."/>
            <person name="Costa-Martins A.G."/>
            <person name="Teixeira M.M."/>
            <person name="Buck G.A."/>
        </authorList>
    </citation>
    <scope>NUCLEOTIDE SEQUENCE [LARGE SCALE GENOMIC DNA]</scope>
    <source>
        <strain evidence="1 2">AM80</strain>
    </source>
</reference>
<dbReference type="AlphaFoldDB" id="A0A422NFD1"/>
<protein>
    <submittedName>
        <fullName evidence="1">Uncharacterized protein</fullName>
    </submittedName>
</protein>
<dbReference type="GeneID" id="40329222"/>
<gene>
    <name evidence="1" type="ORF">TraAM80_05289</name>
</gene>
<keyword evidence="2" id="KW-1185">Reference proteome</keyword>
<proteinExistence type="predicted"/>
<dbReference type="EMBL" id="MKGL01000171">
    <property type="protein sequence ID" value="RNF04184.1"/>
    <property type="molecule type" value="Genomic_DNA"/>
</dbReference>
<accession>A0A422NFD1</accession>
<dbReference type="RefSeq" id="XP_029237957.1">
    <property type="nucleotide sequence ID" value="XM_029382174.1"/>
</dbReference>
<dbReference type="Proteomes" id="UP000283634">
    <property type="component" value="Unassembled WGS sequence"/>
</dbReference>
<sequence length="246" mass="27125">MFPSLPSDAGTSGEDRSRLLEFQGSGAQQQKGLMKGHAIWTALELDYIDKLRREYQRVFSWAAVALAADADDVAVGLHIISALLRLQWQLMAEERVSIARAVAASLASRRVPRPSQGEPSPLPFSSWISGHEIEVSSRHFRSWLFGSRRRLARRFVSQGSLRGCETAARQFLPVEERGSVDGGGTLASGGRRGSWHRAKMSLPEVFTGHRWRCLFRRRTTWSVTVAIAVPSDGRMPALAVSAAISA</sequence>